<dbReference type="SUPFAM" id="SSF53474">
    <property type="entry name" value="alpha/beta-Hydrolases"/>
    <property type="match status" value="1"/>
</dbReference>
<keyword evidence="2" id="KW-1185">Reference proteome</keyword>
<proteinExistence type="predicted"/>
<sequence>MLRLIRYFLAGIGFPLSIYQKITEINDLKTIVMPGRQINVGGQTLHAHVVGQGQSTIVFDSGLGSFSLDWIHIQEQLKDQAVTVSYDRAGYGWSQKSKRNKWSGEIVEDLRQKTRIITYILRDLIL</sequence>
<reference evidence="2" key="1">
    <citation type="submission" date="2016-10" db="EMBL/GenBank/DDBJ databases">
        <authorList>
            <person name="Varghese N."/>
            <person name="Submissions S."/>
        </authorList>
    </citation>
    <scope>NUCLEOTIDE SEQUENCE [LARGE SCALE GENOMIC DNA]</scope>
    <source>
        <strain evidence="2">CGMCC 1.10223</strain>
    </source>
</reference>
<dbReference type="OrthoDB" id="59888at2"/>
<dbReference type="AlphaFoldDB" id="A0A1I2GKT8"/>
<dbReference type="InterPro" id="IPR029058">
    <property type="entry name" value="AB_hydrolase_fold"/>
</dbReference>
<dbReference type="Gene3D" id="3.40.50.1820">
    <property type="entry name" value="alpha/beta hydrolase"/>
    <property type="match status" value="1"/>
</dbReference>
<dbReference type="RefSeq" id="WP_046233356.1">
    <property type="nucleotide sequence ID" value="NZ_FONN01000016.1"/>
</dbReference>
<name>A0A1I2GKT8_9BACL</name>
<accession>A0A1I2GKT8</accession>
<evidence type="ECO:0000313" key="2">
    <source>
        <dbReference type="Proteomes" id="UP000183410"/>
    </source>
</evidence>
<evidence type="ECO:0000313" key="1">
    <source>
        <dbReference type="EMBL" id="SFF17600.1"/>
    </source>
</evidence>
<dbReference type="EMBL" id="FONN01000016">
    <property type="protein sequence ID" value="SFF17600.1"/>
    <property type="molecule type" value="Genomic_DNA"/>
</dbReference>
<protein>
    <recommendedName>
        <fullName evidence="3">Alpha/beta hydrolase family protein</fullName>
    </recommendedName>
</protein>
<organism evidence="1 2">
    <name type="scientific">Paenibacillus algorifonticola</name>
    <dbReference type="NCBI Taxonomy" id="684063"/>
    <lineage>
        <taxon>Bacteria</taxon>
        <taxon>Bacillati</taxon>
        <taxon>Bacillota</taxon>
        <taxon>Bacilli</taxon>
        <taxon>Bacillales</taxon>
        <taxon>Paenibacillaceae</taxon>
        <taxon>Paenibacillus</taxon>
    </lineage>
</organism>
<dbReference type="Proteomes" id="UP000183410">
    <property type="component" value="Unassembled WGS sequence"/>
</dbReference>
<gene>
    <name evidence="1" type="ORF">SAMN04487969_116121</name>
</gene>
<evidence type="ECO:0008006" key="3">
    <source>
        <dbReference type="Google" id="ProtNLM"/>
    </source>
</evidence>